<reference evidence="9 10" key="1">
    <citation type="submission" date="2017-11" db="EMBL/GenBank/DDBJ databases">
        <authorList>
            <person name="Kracher B."/>
        </authorList>
    </citation>
    <scope>NUCLEOTIDE SEQUENCE [LARGE SCALE GENOMIC DNA]</scope>
    <source>
        <strain evidence="9 10">RACE1</strain>
    </source>
</reference>
<accession>A0A383UIL3</accession>
<dbReference type="InterPro" id="IPR040152">
    <property type="entry name" value="Atp25"/>
</dbReference>
<name>A0A383UIL3_BLUHO</name>
<dbReference type="FunFam" id="3.30.460.10:FF:000044">
    <property type="entry name" value="ATPase synthesis protein 25, mitochondrial"/>
    <property type="match status" value="1"/>
</dbReference>
<evidence type="ECO:0000256" key="2">
    <source>
        <dbReference type="ARBA" id="ARBA00004443"/>
    </source>
</evidence>
<dbReference type="GO" id="GO:0048255">
    <property type="term" value="P:mRNA stabilization"/>
    <property type="evidence" value="ECO:0007669"/>
    <property type="project" value="TreeGrafter"/>
</dbReference>
<evidence type="ECO:0000313" key="9">
    <source>
        <dbReference type="EMBL" id="SZE99400.1"/>
    </source>
</evidence>
<dbReference type="GO" id="GO:0140053">
    <property type="term" value="P:mitochondrial gene expression"/>
    <property type="evidence" value="ECO:0007669"/>
    <property type="project" value="UniProtKB-UniRule"/>
</dbReference>
<comment type="similarity">
    <text evidence="3 8">Belongs to the ATP25 family.</text>
</comment>
<dbReference type="InterPro" id="IPR043519">
    <property type="entry name" value="NT_sf"/>
</dbReference>
<keyword evidence="7 8" id="KW-0472">Membrane</keyword>
<evidence type="ECO:0000256" key="7">
    <source>
        <dbReference type="ARBA" id="ARBA00023136"/>
    </source>
</evidence>
<dbReference type="GO" id="GO:0005743">
    <property type="term" value="C:mitochondrial inner membrane"/>
    <property type="evidence" value="ECO:0007669"/>
    <property type="project" value="UniProtKB-SubCell"/>
</dbReference>
<evidence type="ECO:0000256" key="8">
    <source>
        <dbReference type="RuleBase" id="RU367062"/>
    </source>
</evidence>
<comment type="function">
    <text evidence="1">Probable mitochondrial mRNA stabilization factor.</text>
</comment>
<evidence type="ECO:0000256" key="6">
    <source>
        <dbReference type="ARBA" id="ARBA00023128"/>
    </source>
</evidence>
<dbReference type="SUPFAM" id="SSF81301">
    <property type="entry name" value="Nucleotidyltransferase"/>
    <property type="match status" value="1"/>
</dbReference>
<evidence type="ECO:0000256" key="4">
    <source>
        <dbReference type="ARBA" id="ARBA00022792"/>
    </source>
</evidence>
<evidence type="ECO:0000313" key="10">
    <source>
        <dbReference type="Proteomes" id="UP000275772"/>
    </source>
</evidence>
<evidence type="ECO:0000256" key="3">
    <source>
        <dbReference type="ARBA" id="ARBA00010787"/>
    </source>
</evidence>
<sequence length="740" mass="84684">MNCAGCRLAVLRKFISLPKLATHSANLSKSIGPGHALQIGQWRRISQFSTEQLDSTTIASVDEQKNATQSDDGRDLSVEAQINTTPWYLRVESPQQHTQILSERQRIPDLPKSPPEILQPLLNRISIDLGLDNLSLLDLREIDPPPALGANLLMIIGTARSEKHLHVSADRLCRWLRSEYKLHPDADGLLGRNELKIKLKRKAKRAKLMKSKDEMNDDGIRSGWICIDVGTIAGHEIIKENVPPRSFVGFGPRTNSVRIVVQMLSEEKREEIKLEELWGKVLQRNVWSESSDSAEKIDLVEDDNHQASTEQPMTAFSNRIQQIKELHTRSRAYSTTRQLFKPIASYASKQINELDTTHMCMINSDQPSPAISKDSKMRREMILTYLASGNYEQAMAEASRCSETEPQYQNGKWRTLYLGMLVSHLRSLPRDEAFRCLGTGPSDRESNSFLTSYYQTFSNKLLVEEHLPLHIEFLCFGQSLQHPEYNTQALAALHQNMTLESVKIQKHTYLRLLQGILDFNPQNENANTAKFAAKIAANVLDTMYSQGQDLIDEDFLVYLQMLISRSALSRDDSNALEKDFKYKRDNYGLISVPMPVVQDRLHLVMIHLNLPMFRDENRIQLLQLYAKGGHWLEFWEIFHMAYLHDIPQSSEIYACMFALVASNNNKTTCARVLRDWFPSVLQEYPSMSTRSKLAESVRACLCVIDPKLQAQRSQLSKVKNSKWFPMWNYCNQPETSNLWT</sequence>
<dbReference type="EMBL" id="UNSH01000001">
    <property type="protein sequence ID" value="SZE99400.1"/>
    <property type="molecule type" value="Genomic_DNA"/>
</dbReference>
<dbReference type="PANTHER" id="PTHR28087:SF1">
    <property type="entry name" value="ATPASE SYNTHESIS PROTEIN 25, MITOCHONDRIAL"/>
    <property type="match status" value="1"/>
</dbReference>
<gene>
    <name evidence="9" type="ORF">BLGHR1_10151</name>
</gene>
<dbReference type="Proteomes" id="UP000275772">
    <property type="component" value="Unassembled WGS sequence"/>
</dbReference>
<proteinExistence type="inferred from homology"/>
<organism evidence="9 10">
    <name type="scientific">Blumeria hordei</name>
    <name type="common">Barley powdery mildew</name>
    <name type="synonym">Blumeria graminis f. sp. hordei</name>
    <dbReference type="NCBI Taxonomy" id="2867405"/>
    <lineage>
        <taxon>Eukaryota</taxon>
        <taxon>Fungi</taxon>
        <taxon>Dikarya</taxon>
        <taxon>Ascomycota</taxon>
        <taxon>Pezizomycotina</taxon>
        <taxon>Leotiomycetes</taxon>
        <taxon>Erysiphales</taxon>
        <taxon>Erysiphaceae</taxon>
        <taxon>Blumeria</taxon>
    </lineage>
</organism>
<dbReference type="VEuPathDB" id="FungiDB:BLGHR1_10151"/>
<comment type="subcellular location">
    <subcellularLocation>
        <location evidence="2 8">Mitochondrion inner membrane</location>
        <topology evidence="2 8">Peripheral membrane protein</topology>
        <orientation evidence="2 8">Matrix side</orientation>
    </subcellularLocation>
</comment>
<keyword evidence="6 8" id="KW-0496">Mitochondrion</keyword>
<protein>
    <recommendedName>
        <fullName evidence="8">ATPase synthesis protein 25</fullName>
    </recommendedName>
</protein>
<evidence type="ECO:0000256" key="1">
    <source>
        <dbReference type="ARBA" id="ARBA00003470"/>
    </source>
</evidence>
<evidence type="ECO:0000256" key="5">
    <source>
        <dbReference type="ARBA" id="ARBA00022946"/>
    </source>
</evidence>
<comment type="function">
    <text evidence="8">Mitochondrial mRNA stabilization factor.</text>
</comment>
<dbReference type="PANTHER" id="PTHR28087">
    <property type="entry name" value="ATPASE SYNTHESIS PROTEIN 25, MITOCHONDRIAL"/>
    <property type="match status" value="1"/>
</dbReference>
<keyword evidence="4 8" id="KW-0999">Mitochondrion inner membrane</keyword>
<keyword evidence="5 8" id="KW-0809">Transit peptide</keyword>
<dbReference type="AlphaFoldDB" id="A0A383UIL3"/>
<dbReference type="Gene3D" id="3.30.460.10">
    <property type="entry name" value="Beta Polymerase, domain 2"/>
    <property type="match status" value="1"/>
</dbReference>